<dbReference type="PANTHER" id="PTHR34408:SF1">
    <property type="entry name" value="GLYCOSYL HYDROLASE FAMILY 19 DOMAIN-CONTAINING PROTEIN HI_1415"/>
    <property type="match status" value="1"/>
</dbReference>
<comment type="caution">
    <text evidence="3">The sequence shown here is derived from an EMBL/GenBank/DDBJ whole genome shotgun (WGS) entry which is preliminary data.</text>
</comment>
<dbReference type="InterPro" id="IPR010466">
    <property type="entry name" value="DUF1058"/>
</dbReference>
<dbReference type="Pfam" id="PF06347">
    <property type="entry name" value="SH3_4"/>
    <property type="match status" value="1"/>
</dbReference>
<dbReference type="OrthoDB" id="5297720at2"/>
<dbReference type="SMART" id="SM00287">
    <property type="entry name" value="SH3b"/>
    <property type="match status" value="2"/>
</dbReference>
<evidence type="ECO:0000313" key="3">
    <source>
        <dbReference type="EMBL" id="TDQ41270.1"/>
    </source>
</evidence>
<dbReference type="InterPro" id="IPR052354">
    <property type="entry name" value="Cell_Wall_Dynamics_Protein"/>
</dbReference>
<name>A0A4R6U489_9BURK</name>
<evidence type="ECO:0000259" key="2">
    <source>
        <dbReference type="PROSITE" id="PS51781"/>
    </source>
</evidence>
<organism evidence="3 4">
    <name type="scientific">Tepidicella xavieri</name>
    <dbReference type="NCBI Taxonomy" id="360241"/>
    <lineage>
        <taxon>Bacteria</taxon>
        <taxon>Pseudomonadati</taxon>
        <taxon>Pseudomonadota</taxon>
        <taxon>Betaproteobacteria</taxon>
        <taxon>Burkholderiales</taxon>
        <taxon>Tepidicella</taxon>
    </lineage>
</organism>
<reference evidence="3 4" key="1">
    <citation type="submission" date="2019-03" db="EMBL/GenBank/DDBJ databases">
        <title>Genomic Encyclopedia of Type Strains, Phase IV (KMG-IV): sequencing the most valuable type-strain genomes for metagenomic binning, comparative biology and taxonomic classification.</title>
        <authorList>
            <person name="Goeker M."/>
        </authorList>
    </citation>
    <scope>NUCLEOTIDE SEQUENCE [LARGE SCALE GENOMIC DNA]</scope>
    <source>
        <strain evidence="3 4">DSM 19605</strain>
    </source>
</reference>
<protein>
    <submittedName>
        <fullName evidence="3">SH3-like domain-containing protein</fullName>
    </submittedName>
</protein>
<dbReference type="Pfam" id="PF08239">
    <property type="entry name" value="SH3_3"/>
    <property type="match status" value="1"/>
</dbReference>
<accession>A0A4R6U489</accession>
<keyword evidence="4" id="KW-1185">Reference proteome</keyword>
<evidence type="ECO:0000256" key="1">
    <source>
        <dbReference type="SAM" id="SignalP"/>
    </source>
</evidence>
<proteinExistence type="predicted"/>
<dbReference type="PROSITE" id="PS51781">
    <property type="entry name" value="SH3B"/>
    <property type="match status" value="1"/>
</dbReference>
<dbReference type="PANTHER" id="PTHR34408">
    <property type="entry name" value="FAMILY PROTEIN, PUTATIVE-RELATED"/>
    <property type="match status" value="1"/>
</dbReference>
<dbReference type="Proteomes" id="UP000295510">
    <property type="component" value="Unassembled WGS sequence"/>
</dbReference>
<dbReference type="Gene3D" id="2.30.30.40">
    <property type="entry name" value="SH3 Domains"/>
    <property type="match status" value="2"/>
</dbReference>
<feature type="chain" id="PRO_5020335777" evidence="1">
    <location>
        <begin position="27"/>
        <end position="152"/>
    </location>
</feature>
<feature type="signal peptide" evidence="1">
    <location>
        <begin position="1"/>
        <end position="26"/>
    </location>
</feature>
<dbReference type="EMBL" id="SNYL01000013">
    <property type="protein sequence ID" value="TDQ41270.1"/>
    <property type="molecule type" value="Genomic_DNA"/>
</dbReference>
<sequence length="152" mass="16828">MPSMAHVRRFMTAAALALATLTPTWAQELVSVRNPNVNMRAGPGTNTEVLWKLAQGYPLQVLERRGNWLRVQDFEGDQGWIAASVTTNVPHHIVKGTRVNLRAGPGTQHAIVGTVNYGDVLRTTRRQGDWVQVQHPSGRGTAWIASNLVWGW</sequence>
<dbReference type="RefSeq" id="WP_133598447.1">
    <property type="nucleotide sequence ID" value="NZ_SNYL01000013.1"/>
</dbReference>
<dbReference type="InterPro" id="IPR003646">
    <property type="entry name" value="SH3-like_bac-type"/>
</dbReference>
<gene>
    <name evidence="3" type="ORF">DFR43_1137</name>
</gene>
<keyword evidence="1" id="KW-0732">Signal</keyword>
<feature type="domain" description="SH3b" evidence="2">
    <location>
        <begin position="89"/>
        <end position="152"/>
    </location>
</feature>
<dbReference type="AlphaFoldDB" id="A0A4R6U489"/>
<evidence type="ECO:0000313" key="4">
    <source>
        <dbReference type="Proteomes" id="UP000295510"/>
    </source>
</evidence>